<evidence type="ECO:0000259" key="6">
    <source>
        <dbReference type="Pfam" id="PF02897"/>
    </source>
</evidence>
<keyword evidence="1" id="KW-0645">Protease</keyword>
<keyword evidence="2" id="KW-0378">Hydrolase</keyword>
<protein>
    <submittedName>
        <fullName evidence="7">Peptidase S9 family protein</fullName>
    </submittedName>
</protein>
<evidence type="ECO:0000313" key="8">
    <source>
        <dbReference type="Proteomes" id="UP000681075"/>
    </source>
</evidence>
<feature type="signal peptide" evidence="4">
    <location>
        <begin position="1"/>
        <end position="20"/>
    </location>
</feature>
<proteinExistence type="predicted"/>
<dbReference type="Pfam" id="PF02897">
    <property type="entry name" value="Peptidase_S9_N"/>
    <property type="match status" value="1"/>
</dbReference>
<dbReference type="PANTHER" id="PTHR42776:SF27">
    <property type="entry name" value="DIPEPTIDYL PEPTIDASE FAMILY MEMBER 6"/>
    <property type="match status" value="1"/>
</dbReference>
<evidence type="ECO:0000256" key="3">
    <source>
        <dbReference type="ARBA" id="ARBA00022825"/>
    </source>
</evidence>
<dbReference type="GO" id="GO:0004252">
    <property type="term" value="F:serine-type endopeptidase activity"/>
    <property type="evidence" value="ECO:0007669"/>
    <property type="project" value="InterPro"/>
</dbReference>
<dbReference type="SUPFAM" id="SSF82171">
    <property type="entry name" value="DPP6 N-terminal domain-like"/>
    <property type="match status" value="1"/>
</dbReference>
<dbReference type="InterPro" id="IPR029058">
    <property type="entry name" value="AB_hydrolase_fold"/>
</dbReference>
<keyword evidence="8" id="KW-1185">Reference proteome</keyword>
<feature type="domain" description="Peptidase S9 prolyl oligopeptidase catalytic" evidence="5">
    <location>
        <begin position="440"/>
        <end position="643"/>
    </location>
</feature>
<dbReference type="InterPro" id="IPR001375">
    <property type="entry name" value="Peptidase_S9_cat"/>
</dbReference>
<name>A0A8S8XGE7_9PROT</name>
<feature type="domain" description="Peptidase S9A N-terminal" evidence="6">
    <location>
        <begin position="99"/>
        <end position="369"/>
    </location>
</feature>
<dbReference type="InterPro" id="IPR002470">
    <property type="entry name" value="Peptidase_S9A"/>
</dbReference>
<evidence type="ECO:0000256" key="2">
    <source>
        <dbReference type="ARBA" id="ARBA00022801"/>
    </source>
</evidence>
<feature type="chain" id="PRO_5035750235" evidence="4">
    <location>
        <begin position="21"/>
        <end position="648"/>
    </location>
</feature>
<dbReference type="GO" id="GO:0006508">
    <property type="term" value="P:proteolysis"/>
    <property type="evidence" value="ECO:0007669"/>
    <property type="project" value="UniProtKB-KW"/>
</dbReference>
<comment type="caution">
    <text evidence="7">The sequence shown here is derived from an EMBL/GenBank/DDBJ whole genome shotgun (WGS) entry which is preliminary data.</text>
</comment>
<dbReference type="Gene3D" id="3.40.50.1820">
    <property type="entry name" value="alpha/beta hydrolase"/>
    <property type="match status" value="1"/>
</dbReference>
<evidence type="ECO:0000256" key="1">
    <source>
        <dbReference type="ARBA" id="ARBA00022670"/>
    </source>
</evidence>
<dbReference type="EMBL" id="BOPV01000001">
    <property type="protein sequence ID" value="GIL40336.1"/>
    <property type="molecule type" value="Genomic_DNA"/>
</dbReference>
<dbReference type="AlphaFoldDB" id="A0A8S8XGE7"/>
<dbReference type="Gene3D" id="2.120.10.30">
    <property type="entry name" value="TolB, C-terminal domain"/>
    <property type="match status" value="2"/>
</dbReference>
<dbReference type="PRINTS" id="PR00862">
    <property type="entry name" value="PROLIGOPTASE"/>
</dbReference>
<evidence type="ECO:0000313" key="7">
    <source>
        <dbReference type="EMBL" id="GIL40336.1"/>
    </source>
</evidence>
<dbReference type="SUPFAM" id="SSF53474">
    <property type="entry name" value="alpha/beta-Hydrolases"/>
    <property type="match status" value="1"/>
</dbReference>
<dbReference type="Proteomes" id="UP000681075">
    <property type="component" value="Unassembled WGS sequence"/>
</dbReference>
<accession>A0A8S8XGE7</accession>
<keyword evidence="3" id="KW-0720">Serine protease</keyword>
<gene>
    <name evidence="7" type="ORF">TMPK1_25730</name>
</gene>
<organism evidence="7 8">
    <name type="scientific">Roseiterribacter gracilis</name>
    <dbReference type="NCBI Taxonomy" id="2812848"/>
    <lineage>
        <taxon>Bacteria</taxon>
        <taxon>Pseudomonadati</taxon>
        <taxon>Pseudomonadota</taxon>
        <taxon>Alphaproteobacteria</taxon>
        <taxon>Rhodospirillales</taxon>
        <taxon>Roseiterribacteraceae</taxon>
        <taxon>Roseiterribacter</taxon>
    </lineage>
</organism>
<dbReference type="InterPro" id="IPR011042">
    <property type="entry name" value="6-blade_b-propeller_TolB-like"/>
</dbReference>
<keyword evidence="4" id="KW-0732">Signal</keyword>
<sequence>MRLSILATVATLALVGPAVAAVTPPDTIRADGVPELSDALQADVANYTEFNGASFVGFDPKSNGILISRRAGNVTHLHRVTAPLAKPEQLTKGDDPVSGAAYAPSRGDVILYAQDKGGAEFWQLYRLDPKSAAATLVTDGKSRNQTQHWNNDGTRVAYASTRRNGKDNDIWVMDPRDPSTDKIALQVDGGGEGWTVTGWSPDGKKLLVNESISINESYVWLVDIAAGTKTAITPRNGIKGANDLAQFDPSGEGIWYASDVGAESKRLVRYDVKTGNRDVVTPDLRWDVEELAMPTRGDVAAYFVNEAGRSVLHLIDLKTRKERPAPKLPEGQIGTARISDDGSKLGLGITSAKSPGDVFVVDLKNGNAVRWTTAETGNMKLDRLREPELVKLKSFDGLEISGFYYRPDPKAFPGKRPVIIDIHGGPEGQSRPKFLGRAGYLVAELGVGIFYPNVRGSEGYGKTFLELDDGMKREDSVKDIGAVIDWLKADGATDGARIGVQGGSYGGYMTLAVMTHYSDRLRAAIDVVGISNFVTFLTNTSPYRQDLRRVEYGDERDPAMREFLQKISPLTNVAKITKPMLVVQGANDPRVPKTEADQMVQALRTLGTPTWYVVGLDEGHGFKKKKNADYQFLSGMQFWKQHLLAPSS</sequence>
<evidence type="ECO:0000259" key="5">
    <source>
        <dbReference type="Pfam" id="PF00326"/>
    </source>
</evidence>
<evidence type="ECO:0000256" key="4">
    <source>
        <dbReference type="SAM" id="SignalP"/>
    </source>
</evidence>
<reference evidence="7" key="1">
    <citation type="submission" date="2021-02" db="EMBL/GenBank/DDBJ databases">
        <title>Genome sequence of Rhodospirillales sp. strain TMPK1 isolated from soil.</title>
        <authorList>
            <person name="Nakai R."/>
            <person name="Kusada H."/>
            <person name="Tamaki H."/>
        </authorList>
    </citation>
    <scope>NUCLEOTIDE SEQUENCE</scope>
    <source>
        <strain evidence="7">TMPK1</strain>
    </source>
</reference>
<dbReference type="InterPro" id="IPR023302">
    <property type="entry name" value="Pept_S9A_N"/>
</dbReference>
<dbReference type="PANTHER" id="PTHR42776">
    <property type="entry name" value="SERINE PEPTIDASE S9 FAMILY MEMBER"/>
    <property type="match status" value="1"/>
</dbReference>
<dbReference type="RefSeq" id="WP_420243436.1">
    <property type="nucleotide sequence ID" value="NZ_BOPV01000001.1"/>
</dbReference>
<dbReference type="Pfam" id="PF00326">
    <property type="entry name" value="Peptidase_S9"/>
    <property type="match status" value="1"/>
</dbReference>